<keyword evidence="2" id="KW-1185">Reference proteome</keyword>
<protein>
    <submittedName>
        <fullName evidence="1">Uncharacterized protein</fullName>
    </submittedName>
</protein>
<accession>A0A1Z5RGW7</accession>
<evidence type="ECO:0000313" key="1">
    <source>
        <dbReference type="EMBL" id="OQU83010.1"/>
    </source>
</evidence>
<dbReference type="AlphaFoldDB" id="A0A1Z5RGW7"/>
<dbReference type="EMBL" id="CM000764">
    <property type="protein sequence ID" value="OQU83010.1"/>
    <property type="molecule type" value="Genomic_DNA"/>
</dbReference>
<dbReference type="InParanoid" id="A0A1Z5RGW7"/>
<dbReference type="Gramene" id="OQU83010">
    <property type="protein sequence ID" value="OQU83010"/>
    <property type="gene ID" value="SORBI_3005G061033"/>
</dbReference>
<reference evidence="2" key="2">
    <citation type="journal article" date="2018" name="Plant J.">
        <title>The Sorghum bicolor reference genome: improved assembly, gene annotations, a transcriptome atlas, and signatures of genome organization.</title>
        <authorList>
            <person name="McCormick R.F."/>
            <person name="Truong S.K."/>
            <person name="Sreedasyam A."/>
            <person name="Jenkins J."/>
            <person name="Shu S."/>
            <person name="Sims D."/>
            <person name="Kennedy M."/>
            <person name="Amirebrahimi M."/>
            <person name="Weers B.D."/>
            <person name="McKinley B."/>
            <person name="Mattison A."/>
            <person name="Morishige D.T."/>
            <person name="Grimwood J."/>
            <person name="Schmutz J."/>
            <person name="Mullet J.E."/>
        </authorList>
    </citation>
    <scope>NUCLEOTIDE SEQUENCE [LARGE SCALE GENOMIC DNA]</scope>
    <source>
        <strain evidence="2">cv. BTx623</strain>
    </source>
</reference>
<dbReference type="Proteomes" id="UP000000768">
    <property type="component" value="Chromosome 5"/>
</dbReference>
<sequence>MDLLVSHPHPNHVSANRAVTDHVLMRVREEGHFETGTQSTKQSTKLCSGGALLQVVHMPPHYAATSFVWPSFSNSGAGAAAPALPPGTCSSSKRVHLSALQPSPAGRNDDDDRCHTWMETLVPKAIASQPLSVPFRPVLRGRRGPAAPLAVAAPSLPGELPPRAPSPPLAVTWTSPPPPRPASIYTRPRLAVPFLLITLLSAAATYLAAPHTPPLHLHRRPTSALARMPAPLPIRQRHLDHPHPVF</sequence>
<proteinExistence type="predicted"/>
<organism evidence="1 2">
    <name type="scientific">Sorghum bicolor</name>
    <name type="common">Sorghum</name>
    <name type="synonym">Sorghum vulgare</name>
    <dbReference type="NCBI Taxonomy" id="4558"/>
    <lineage>
        <taxon>Eukaryota</taxon>
        <taxon>Viridiplantae</taxon>
        <taxon>Streptophyta</taxon>
        <taxon>Embryophyta</taxon>
        <taxon>Tracheophyta</taxon>
        <taxon>Spermatophyta</taxon>
        <taxon>Magnoliopsida</taxon>
        <taxon>Liliopsida</taxon>
        <taxon>Poales</taxon>
        <taxon>Poaceae</taxon>
        <taxon>PACMAD clade</taxon>
        <taxon>Panicoideae</taxon>
        <taxon>Andropogonodae</taxon>
        <taxon>Andropogoneae</taxon>
        <taxon>Sorghinae</taxon>
        <taxon>Sorghum</taxon>
    </lineage>
</organism>
<gene>
    <name evidence="1" type="ORF">SORBI_3005G061033</name>
</gene>
<name>A0A1Z5RGW7_SORBI</name>
<evidence type="ECO:0000313" key="2">
    <source>
        <dbReference type="Proteomes" id="UP000000768"/>
    </source>
</evidence>
<reference evidence="1 2" key="1">
    <citation type="journal article" date="2009" name="Nature">
        <title>The Sorghum bicolor genome and the diversification of grasses.</title>
        <authorList>
            <person name="Paterson A.H."/>
            <person name="Bowers J.E."/>
            <person name="Bruggmann R."/>
            <person name="Dubchak I."/>
            <person name="Grimwood J."/>
            <person name="Gundlach H."/>
            <person name="Haberer G."/>
            <person name="Hellsten U."/>
            <person name="Mitros T."/>
            <person name="Poliakov A."/>
            <person name="Schmutz J."/>
            <person name="Spannagl M."/>
            <person name="Tang H."/>
            <person name="Wang X."/>
            <person name="Wicker T."/>
            <person name="Bharti A.K."/>
            <person name="Chapman J."/>
            <person name="Feltus F.A."/>
            <person name="Gowik U."/>
            <person name="Grigoriev I.V."/>
            <person name="Lyons E."/>
            <person name="Maher C.A."/>
            <person name="Martis M."/>
            <person name="Narechania A."/>
            <person name="Otillar R.P."/>
            <person name="Penning B.W."/>
            <person name="Salamov A.A."/>
            <person name="Wang Y."/>
            <person name="Zhang L."/>
            <person name="Carpita N.C."/>
            <person name="Freeling M."/>
            <person name="Gingle A.R."/>
            <person name="Hash C.T."/>
            <person name="Keller B."/>
            <person name="Klein P."/>
            <person name="Kresovich S."/>
            <person name="McCann M.C."/>
            <person name="Ming R."/>
            <person name="Peterson D.G."/>
            <person name="Mehboob-ur-Rahman"/>
            <person name="Ware D."/>
            <person name="Westhoff P."/>
            <person name="Mayer K.F."/>
            <person name="Messing J."/>
            <person name="Rokhsar D.S."/>
        </authorList>
    </citation>
    <scope>NUCLEOTIDE SEQUENCE [LARGE SCALE GENOMIC DNA]</scope>
    <source>
        <strain evidence="2">cv. BTx623</strain>
    </source>
</reference>